<organism evidence="3 4">
    <name type="scientific">Rothia koreensis</name>
    <dbReference type="NCBI Taxonomy" id="592378"/>
    <lineage>
        <taxon>Bacteria</taxon>
        <taxon>Bacillati</taxon>
        <taxon>Actinomycetota</taxon>
        <taxon>Actinomycetes</taxon>
        <taxon>Micrococcales</taxon>
        <taxon>Micrococcaceae</taxon>
        <taxon>Rothia</taxon>
    </lineage>
</organism>
<sequence length="351" mass="37899">MTGCPCLRRAPFPYPRSPSVPRSRRIPQTPAPSRPTTVFEKTPVGGLFPHEAEFASNGARVRYWTYTGRDSRDEDAVMLLVHGFRGDHHGLALIAEALASRWDVVVPDLPGFGKSEPLTTREHDVAAYADVVSDLVQLIGSRPVVLVGHSFGSVVAAAVAAQRPAPVAGLALINPICEPALESSARIPSLAAAAFYRVCAALPGRWGNALVRSSVVTRISSLLMMKTKDPELRRFINGQHDAYFGSFASRTVVLEAYRASIRDTVRDSAPRVAVPTLLVAAEKDDLGSIPGQESLAQTFPNARLEVIPDVGHLIHYETPRRAAAMIDGFADELELAQNGSSPTTRRPEAAR</sequence>
<feature type="region of interest" description="Disordered" evidence="1">
    <location>
        <begin position="15"/>
        <end position="40"/>
    </location>
</feature>
<comment type="caution">
    <text evidence="3">The sequence shown here is derived from an EMBL/GenBank/DDBJ whole genome shotgun (WGS) entry which is preliminary data.</text>
</comment>
<dbReference type="OrthoDB" id="5195507at2"/>
<keyword evidence="4" id="KW-1185">Reference proteome</keyword>
<keyword evidence="3" id="KW-0378">Hydrolase</keyword>
<dbReference type="InterPro" id="IPR050266">
    <property type="entry name" value="AB_hydrolase_sf"/>
</dbReference>
<dbReference type="GO" id="GO:0016787">
    <property type="term" value="F:hydrolase activity"/>
    <property type="evidence" value="ECO:0007669"/>
    <property type="project" value="UniProtKB-KW"/>
</dbReference>
<dbReference type="PANTHER" id="PTHR43798:SF33">
    <property type="entry name" value="HYDROLASE, PUTATIVE (AFU_ORTHOLOGUE AFUA_2G14860)-RELATED"/>
    <property type="match status" value="1"/>
</dbReference>
<evidence type="ECO:0000256" key="1">
    <source>
        <dbReference type="SAM" id="MobiDB-lite"/>
    </source>
</evidence>
<dbReference type="InterPro" id="IPR000073">
    <property type="entry name" value="AB_hydrolase_1"/>
</dbReference>
<dbReference type="Gene3D" id="3.40.50.1820">
    <property type="entry name" value="alpha/beta hydrolase"/>
    <property type="match status" value="1"/>
</dbReference>
<dbReference type="InterPro" id="IPR000639">
    <property type="entry name" value="Epox_hydrolase-like"/>
</dbReference>
<dbReference type="PRINTS" id="PR00412">
    <property type="entry name" value="EPOXHYDRLASE"/>
</dbReference>
<dbReference type="AlphaFoldDB" id="A0A7K1LGR2"/>
<dbReference type="SUPFAM" id="SSF53474">
    <property type="entry name" value="alpha/beta-Hydrolases"/>
    <property type="match status" value="1"/>
</dbReference>
<evidence type="ECO:0000259" key="2">
    <source>
        <dbReference type="SMART" id="SM00824"/>
    </source>
</evidence>
<proteinExistence type="predicted"/>
<dbReference type="PANTHER" id="PTHR43798">
    <property type="entry name" value="MONOACYLGLYCEROL LIPASE"/>
    <property type="match status" value="1"/>
</dbReference>
<protein>
    <submittedName>
        <fullName evidence="3">Alpha/beta fold hydrolase</fullName>
    </submittedName>
</protein>
<accession>A0A7K1LGR2</accession>
<dbReference type="SMART" id="SM00824">
    <property type="entry name" value="PKS_TE"/>
    <property type="match status" value="1"/>
</dbReference>
<dbReference type="InterPro" id="IPR029058">
    <property type="entry name" value="AB_hydrolase_fold"/>
</dbReference>
<dbReference type="EMBL" id="WOGT01000001">
    <property type="protein sequence ID" value="MUN54376.1"/>
    <property type="molecule type" value="Genomic_DNA"/>
</dbReference>
<dbReference type="GO" id="GO:0016020">
    <property type="term" value="C:membrane"/>
    <property type="evidence" value="ECO:0007669"/>
    <property type="project" value="TreeGrafter"/>
</dbReference>
<dbReference type="PRINTS" id="PR00111">
    <property type="entry name" value="ABHYDROLASE"/>
</dbReference>
<gene>
    <name evidence="3" type="ORF">GMA10_03960</name>
</gene>
<evidence type="ECO:0000313" key="4">
    <source>
        <dbReference type="Proteomes" id="UP000462152"/>
    </source>
</evidence>
<evidence type="ECO:0000313" key="3">
    <source>
        <dbReference type="EMBL" id="MUN54376.1"/>
    </source>
</evidence>
<name>A0A7K1LGR2_9MICC</name>
<feature type="domain" description="Thioesterase TesA-like" evidence="2">
    <location>
        <begin position="86"/>
        <end position="313"/>
    </location>
</feature>
<reference evidence="3 4" key="1">
    <citation type="submission" date="2019-12" db="EMBL/GenBank/DDBJ databases">
        <authorList>
            <person name="Li J."/>
            <person name="Shi Y."/>
            <person name="Xu G."/>
            <person name="Xiao D."/>
            <person name="Ran X."/>
        </authorList>
    </citation>
    <scope>NUCLEOTIDE SEQUENCE [LARGE SCALE GENOMIC DNA]</scope>
    <source>
        <strain evidence="3 4">JCM 15915</strain>
    </source>
</reference>
<dbReference type="Pfam" id="PF00561">
    <property type="entry name" value="Abhydrolase_1"/>
    <property type="match status" value="1"/>
</dbReference>
<dbReference type="InterPro" id="IPR020802">
    <property type="entry name" value="TesA-like"/>
</dbReference>
<dbReference type="Proteomes" id="UP000462152">
    <property type="component" value="Unassembled WGS sequence"/>
</dbReference>